<feature type="compositionally biased region" description="Basic and acidic residues" evidence="1">
    <location>
        <begin position="294"/>
        <end position="318"/>
    </location>
</feature>
<comment type="caution">
    <text evidence="3">The sequence shown here is derived from an EMBL/GenBank/DDBJ whole genome shotgun (WGS) entry which is preliminary data.</text>
</comment>
<sequence>MAAPVPAPPQAKPTAKAPAVINPPGQRPPYWQENRERQAAQTNNTPGGILSGLTTTPASQLGAAFTQATVHSKTALNKQKDEATKQLPVVDESSGSAFSQSQAATARFRARNRVANSRPVSPANPGVQPPVFTLPDIPQQATIVSPNINFRSAGNAAEVDPHRAQEALDGVELDISDIPTTAEAPVLDLQGEADPAQLTTDQQQQGQEVTDAKNEAALEINNDFGENGVIKRPGHTKLKASHVIQSKLPKAKPVAPGKVPTGQTQLTLNAQFAPVIQEKIGAESARYDAGQADYEAKSTAERQKADGNIDAERRKSQRDQLSAQSDAQGQVSQSRQEWHTELNTVETNFNTSANAEAIRQNRQIQTKQTEGNAEAQRHIADGNREAEAKRNEAKEEGRQKQESSKRESKGFFGWLGDKVSSLINALKSALNFIFDKLRKAVTWIFDKVKRLALAALELARKAIVGFIKAFGEFLKGLVEVAFAAFPTLRDRIKAKIDGAVQRAEAAVNAAFEFFKKAVSAIIDALAAVVDSILGALQFLYNAALTVIEFVTVGILRVMDLLTDIDRLYNLFKTMVDGFRKIWNNPEILEKEAKKYLQPYIDKIPGETQSEVKKALAVLGLATAKHLTGILKYLTPTVNKLIANWWGEAKKMIWFLIWPFAEGSPLWEDAPKLWHLIPQIYKDARAGEFSKAIDGGLEWMQALNMTVGAFAGWIAIGGAIIGAIVGGIMGAGVGAIPGAGAGFEIGVAIGEGILVSMIATEGLVITKAVYDLSVTDDDEQTEPESNESSDPEAIPSDGEQLPVTYTSGSVKTNHDRIQYAYQRIANSGLTLGIMVALMILGAIGGKIAQALLAGVKKLGGLVADLLPNVAKGVRGALGAIKETKAFGNLADAARRFNAGRKAMRQRMRPGKYKASHEPRPFESKADPVRDYLGPGHQSHPVEWEAMLQDMREAGVEIQFTEPGNEQFAYGPGLRKGEPGTIKLDPDASISALRHEYQHFLDDRAGGYRGMASLFDDNYRYSTEFRAYMEEIKLMRKHRRFDIARELLENLRAEKARIFRLDELPTPEPGGIISPETRRAISTEITQSVQAEIALTKSTFGHTFTTHGEEMTTFLTNRARGSGIAQGQFLDNQAAARFIKDNLGATTQGATSLPMPEGFPARMINPDGTFGIPTKIKLVPGGKGVKTAYPEY</sequence>
<keyword evidence="2" id="KW-1133">Transmembrane helix</keyword>
<feature type="region of interest" description="Disordered" evidence="1">
    <location>
        <begin position="293"/>
        <end position="336"/>
    </location>
</feature>
<accession>A0A3P1C303</accession>
<dbReference type="EMBL" id="RQJO01000007">
    <property type="protein sequence ID" value="RRB07765.1"/>
    <property type="molecule type" value="Genomic_DNA"/>
</dbReference>
<feature type="compositionally biased region" description="Acidic residues" evidence="1">
    <location>
        <begin position="774"/>
        <end position="789"/>
    </location>
</feature>
<feature type="transmembrane region" description="Helical" evidence="2">
    <location>
        <begin position="823"/>
        <end position="842"/>
    </location>
</feature>
<feature type="transmembrane region" description="Helical" evidence="2">
    <location>
        <begin position="744"/>
        <end position="764"/>
    </location>
</feature>
<evidence type="ECO:0000313" key="4">
    <source>
        <dbReference type="Proteomes" id="UP000271925"/>
    </source>
</evidence>
<evidence type="ECO:0000256" key="1">
    <source>
        <dbReference type="SAM" id="MobiDB-lite"/>
    </source>
</evidence>
<keyword evidence="2" id="KW-0472">Membrane</keyword>
<feature type="region of interest" description="Disordered" evidence="1">
    <location>
        <begin position="774"/>
        <end position="806"/>
    </location>
</feature>
<feature type="transmembrane region" description="Helical" evidence="2">
    <location>
        <begin position="709"/>
        <end position="732"/>
    </location>
</feature>
<proteinExistence type="predicted"/>
<feature type="compositionally biased region" description="Basic and acidic residues" evidence="1">
    <location>
        <begin position="913"/>
        <end position="923"/>
    </location>
</feature>
<feature type="compositionally biased region" description="Polar residues" evidence="1">
    <location>
        <begin position="319"/>
        <end position="336"/>
    </location>
</feature>
<keyword evidence="4" id="KW-1185">Reference proteome</keyword>
<gene>
    <name evidence="3" type="ORF">EHT25_08320</name>
</gene>
<dbReference type="OrthoDB" id="974473at2"/>
<reference evidence="3 4" key="1">
    <citation type="submission" date="2018-11" db="EMBL/GenBank/DDBJ databases">
        <authorList>
            <person name="Zhou Z."/>
            <person name="Wang G."/>
        </authorList>
    </citation>
    <scope>NUCLEOTIDE SEQUENCE [LARGE SCALE GENOMIC DNA]</scope>
    <source>
        <strain evidence="3 4">KCTC52004</strain>
    </source>
</reference>
<protein>
    <submittedName>
        <fullName evidence="3">Uncharacterized protein</fullName>
    </submittedName>
</protein>
<feature type="region of interest" description="Disordered" evidence="1">
    <location>
        <begin position="364"/>
        <end position="405"/>
    </location>
</feature>
<evidence type="ECO:0000256" key="2">
    <source>
        <dbReference type="SAM" id="Phobius"/>
    </source>
</evidence>
<dbReference type="RefSeq" id="WP_124873180.1">
    <property type="nucleotide sequence ID" value="NZ_RQJO01000007.1"/>
</dbReference>
<feature type="region of interest" description="Disordered" evidence="1">
    <location>
        <begin position="900"/>
        <end position="923"/>
    </location>
</feature>
<feature type="compositionally biased region" description="Polar residues" evidence="1">
    <location>
        <begin position="39"/>
        <end position="55"/>
    </location>
</feature>
<feature type="region of interest" description="Disordered" evidence="1">
    <location>
        <begin position="1"/>
        <end position="55"/>
    </location>
</feature>
<evidence type="ECO:0000313" key="3">
    <source>
        <dbReference type="EMBL" id="RRB07765.1"/>
    </source>
</evidence>
<feature type="compositionally biased region" description="Basic residues" evidence="1">
    <location>
        <begin position="900"/>
        <end position="912"/>
    </location>
</feature>
<dbReference type="AlphaFoldDB" id="A0A3P1C303"/>
<keyword evidence="2" id="KW-0812">Transmembrane</keyword>
<organism evidence="3 4">
    <name type="scientific">Larkinella rosea</name>
    <dbReference type="NCBI Taxonomy" id="2025312"/>
    <lineage>
        <taxon>Bacteria</taxon>
        <taxon>Pseudomonadati</taxon>
        <taxon>Bacteroidota</taxon>
        <taxon>Cytophagia</taxon>
        <taxon>Cytophagales</taxon>
        <taxon>Spirosomataceae</taxon>
        <taxon>Larkinella</taxon>
    </lineage>
</organism>
<feature type="compositionally biased region" description="Pro residues" evidence="1">
    <location>
        <begin position="1"/>
        <end position="11"/>
    </location>
</feature>
<feature type="compositionally biased region" description="Basic and acidic residues" evidence="1">
    <location>
        <begin position="375"/>
        <end position="405"/>
    </location>
</feature>
<dbReference type="Proteomes" id="UP000271925">
    <property type="component" value="Unassembled WGS sequence"/>
</dbReference>
<feature type="transmembrane region" description="Helical" evidence="2">
    <location>
        <begin position="538"/>
        <end position="558"/>
    </location>
</feature>
<name>A0A3P1C303_9BACT</name>